<evidence type="ECO:0000256" key="1">
    <source>
        <dbReference type="SAM" id="Phobius"/>
    </source>
</evidence>
<feature type="chain" id="PRO_5035225746" evidence="2">
    <location>
        <begin position="21"/>
        <end position="153"/>
    </location>
</feature>
<organism evidence="3 4">
    <name type="scientific">Allacma fusca</name>
    <dbReference type="NCBI Taxonomy" id="39272"/>
    <lineage>
        <taxon>Eukaryota</taxon>
        <taxon>Metazoa</taxon>
        <taxon>Ecdysozoa</taxon>
        <taxon>Arthropoda</taxon>
        <taxon>Hexapoda</taxon>
        <taxon>Collembola</taxon>
        <taxon>Symphypleona</taxon>
        <taxon>Sminthuridae</taxon>
        <taxon>Allacma</taxon>
    </lineage>
</organism>
<feature type="transmembrane region" description="Helical" evidence="1">
    <location>
        <begin position="44"/>
        <end position="77"/>
    </location>
</feature>
<accession>A0A8J2J4U6</accession>
<dbReference type="AlphaFoldDB" id="A0A8J2J4U6"/>
<name>A0A8J2J4U6_9HEXA</name>
<evidence type="ECO:0000313" key="4">
    <source>
        <dbReference type="Proteomes" id="UP000708208"/>
    </source>
</evidence>
<keyword evidence="1" id="KW-0472">Membrane</keyword>
<evidence type="ECO:0000256" key="2">
    <source>
        <dbReference type="SAM" id="SignalP"/>
    </source>
</evidence>
<feature type="signal peptide" evidence="2">
    <location>
        <begin position="1"/>
        <end position="20"/>
    </location>
</feature>
<keyword evidence="1" id="KW-0812">Transmembrane</keyword>
<sequence length="153" mass="17976">MSKCLYLLAATDLLLTTLRAVNFAQGNKNPGLAKCWKDSNYDPIPITVFCLVYNALNSRITFILFVLRSLFAIIIIIQRWRYPQCVMCTWVTSQFTELSMQLYTCLDLGFWYMDPYALLQFTFKIFIMWTFMSPRETSKSNCNTPFRRRLLSV</sequence>
<proteinExistence type="predicted"/>
<comment type="caution">
    <text evidence="3">The sequence shown here is derived from an EMBL/GenBank/DDBJ whole genome shotgun (WGS) entry which is preliminary data.</text>
</comment>
<keyword evidence="1" id="KW-1133">Transmembrane helix</keyword>
<reference evidence="3" key="1">
    <citation type="submission" date="2021-06" db="EMBL/GenBank/DDBJ databases">
        <authorList>
            <person name="Hodson N. C."/>
            <person name="Mongue J. A."/>
            <person name="Jaron S. K."/>
        </authorList>
    </citation>
    <scope>NUCLEOTIDE SEQUENCE</scope>
</reference>
<protein>
    <submittedName>
        <fullName evidence="3">Uncharacterized protein</fullName>
    </submittedName>
</protein>
<keyword evidence="4" id="KW-1185">Reference proteome</keyword>
<gene>
    <name evidence="3" type="ORF">AFUS01_LOCUS400</name>
</gene>
<evidence type="ECO:0000313" key="3">
    <source>
        <dbReference type="EMBL" id="CAG7640853.1"/>
    </source>
</evidence>
<keyword evidence="2" id="KW-0732">Signal</keyword>
<dbReference type="EMBL" id="CAJVCH010001758">
    <property type="protein sequence ID" value="CAG7640853.1"/>
    <property type="molecule type" value="Genomic_DNA"/>
</dbReference>
<dbReference type="Proteomes" id="UP000708208">
    <property type="component" value="Unassembled WGS sequence"/>
</dbReference>